<dbReference type="EMBL" id="CM037153">
    <property type="protein sequence ID" value="KAH7857591.1"/>
    <property type="molecule type" value="Genomic_DNA"/>
</dbReference>
<protein>
    <submittedName>
        <fullName evidence="1">Uncharacterized protein</fullName>
    </submittedName>
</protein>
<reference evidence="1 2" key="1">
    <citation type="journal article" date="2021" name="Hortic Res">
        <title>High-quality reference genome and annotation aids understanding of berry development for evergreen blueberry (Vaccinium darrowii).</title>
        <authorList>
            <person name="Yu J."/>
            <person name="Hulse-Kemp A.M."/>
            <person name="Babiker E."/>
            <person name="Staton M."/>
        </authorList>
    </citation>
    <scope>NUCLEOTIDE SEQUENCE [LARGE SCALE GENOMIC DNA]</scope>
    <source>
        <strain evidence="2">cv. NJ 8807/NJ 8810</strain>
        <tissue evidence="1">Young leaf</tissue>
    </source>
</reference>
<organism evidence="1 2">
    <name type="scientific">Vaccinium darrowii</name>
    <dbReference type="NCBI Taxonomy" id="229202"/>
    <lineage>
        <taxon>Eukaryota</taxon>
        <taxon>Viridiplantae</taxon>
        <taxon>Streptophyta</taxon>
        <taxon>Embryophyta</taxon>
        <taxon>Tracheophyta</taxon>
        <taxon>Spermatophyta</taxon>
        <taxon>Magnoliopsida</taxon>
        <taxon>eudicotyledons</taxon>
        <taxon>Gunneridae</taxon>
        <taxon>Pentapetalae</taxon>
        <taxon>asterids</taxon>
        <taxon>Ericales</taxon>
        <taxon>Ericaceae</taxon>
        <taxon>Vaccinioideae</taxon>
        <taxon>Vaccinieae</taxon>
        <taxon>Vaccinium</taxon>
    </lineage>
</organism>
<gene>
    <name evidence="1" type="ORF">Vadar_014355</name>
</gene>
<comment type="caution">
    <text evidence="1">The sequence shown here is derived from an EMBL/GenBank/DDBJ whole genome shotgun (WGS) entry which is preliminary data.</text>
</comment>
<evidence type="ECO:0000313" key="1">
    <source>
        <dbReference type="EMBL" id="KAH7857591.1"/>
    </source>
</evidence>
<proteinExistence type="predicted"/>
<evidence type="ECO:0000313" key="2">
    <source>
        <dbReference type="Proteomes" id="UP000828048"/>
    </source>
</evidence>
<sequence length="661" mass="73693">MDDSDKCFFSSSTTIKPSAIPKFTATGGTDENDKNCDKLASKLHNPLKKPPIKHFMSPTISAASKISDLGKKILAERNEALNSTETHHSNTPNLDTKTSPLCRIDDEQNTCVSDSSLAYDPQTNNLSPRPKFLRYKPNRRREIFFGQENYIGKEKDGSGVKSCFNSQRGFVKRENEGNETGKEKDEGSGVKSSVCLVSQRNIDNADKVPSSSEQDTAKPEDEKIDEMNEDHQDDDSDEEIEEFENENYTIVKGVLKFLLVFVILFLSTIYICSNNSPTALWGVKDGDQKFQNHTSEVMEYKIFEGRSQSLAQREETQFGGSEEEVTIEENKRLVESAYESVEVANADKQVTKTENCKDGYEAQLEREEEVFVGLPLEENAESEEVSVGLPLEEKAESEEVLELSETEEKSESLQVEVEDRSGKIKVIFDDGAEKEVAESKMEERLEEGLAENGDGISQGEVDSVLGYLLVLVITAFSLLGFHFWRKKTSLPMEKPVSESVLPEKTASVGPVVLPYVEEEHVQKVESFVNLSPLNRSTEETSKEFYQIRAPLVELLGEFVVGEASSSIKSCSMKRSKMVEIEVSSNSVLLEKGMGSKVHAFSSPATPSESEFSTMKSPSYGNFTAEKKTVKKEEGKEEDVKTVTATPVRRSSRLRNRAVMSP</sequence>
<accession>A0ACB7YVZ5</accession>
<dbReference type="Proteomes" id="UP000828048">
    <property type="component" value="Chromosome 3"/>
</dbReference>
<name>A0ACB7YVZ5_9ERIC</name>
<keyword evidence="2" id="KW-1185">Reference proteome</keyword>